<feature type="transmembrane region" description="Helical" evidence="5">
    <location>
        <begin position="102"/>
        <end position="120"/>
    </location>
</feature>
<evidence type="ECO:0000256" key="3">
    <source>
        <dbReference type="ARBA" id="ARBA00022989"/>
    </source>
</evidence>
<evidence type="ECO:0000256" key="5">
    <source>
        <dbReference type="SAM" id="Phobius"/>
    </source>
</evidence>
<reference evidence="6 7" key="1">
    <citation type="journal article" date="2019" name="Int. J. Syst. Evol. Microbiol.">
        <title>The Global Catalogue of Microorganisms (GCM) 10K type strain sequencing project: providing services to taxonomists for standard genome sequencing and annotation.</title>
        <authorList>
            <consortium name="The Broad Institute Genomics Platform"/>
            <consortium name="The Broad Institute Genome Sequencing Center for Infectious Disease"/>
            <person name="Wu L."/>
            <person name="Ma J."/>
        </authorList>
    </citation>
    <scope>NUCLEOTIDE SEQUENCE [LARGE SCALE GENOMIC DNA]</scope>
    <source>
        <strain evidence="6 7">JCM 13002</strain>
    </source>
</reference>
<evidence type="ECO:0008006" key="8">
    <source>
        <dbReference type="Google" id="ProtNLM"/>
    </source>
</evidence>
<keyword evidence="7" id="KW-1185">Reference proteome</keyword>
<dbReference type="Proteomes" id="UP001499987">
    <property type="component" value="Unassembled WGS sequence"/>
</dbReference>
<feature type="transmembrane region" description="Helical" evidence="5">
    <location>
        <begin position="37"/>
        <end position="62"/>
    </location>
</feature>
<organism evidence="6 7">
    <name type="scientific">Kitasatospora arboriphila</name>
    <dbReference type="NCBI Taxonomy" id="258052"/>
    <lineage>
        <taxon>Bacteria</taxon>
        <taxon>Bacillati</taxon>
        <taxon>Actinomycetota</taxon>
        <taxon>Actinomycetes</taxon>
        <taxon>Kitasatosporales</taxon>
        <taxon>Streptomycetaceae</taxon>
        <taxon>Kitasatospora</taxon>
    </lineage>
</organism>
<sequence>MHVAYWFVAALLALFYLYSGGKKVLQDREVLRPMMGWVDAVPLPLVRVVGALEVLGALGLLLPPLTGVAVGLAVAAAVGLVLVQVGGAALHLSRGEVREIGLNLVLLVLALVAAWLGTALV</sequence>
<feature type="transmembrane region" description="Helical" evidence="5">
    <location>
        <begin position="68"/>
        <end position="90"/>
    </location>
</feature>
<gene>
    <name evidence="6" type="ORF">GCM10009663_04470</name>
</gene>
<evidence type="ECO:0000313" key="7">
    <source>
        <dbReference type="Proteomes" id="UP001499987"/>
    </source>
</evidence>
<comment type="caution">
    <text evidence="6">The sequence shown here is derived from an EMBL/GenBank/DDBJ whole genome shotgun (WGS) entry which is preliminary data.</text>
</comment>
<protein>
    <recommendedName>
        <fullName evidence="8">DoxX family protein</fullName>
    </recommendedName>
</protein>
<evidence type="ECO:0000256" key="1">
    <source>
        <dbReference type="ARBA" id="ARBA00004141"/>
    </source>
</evidence>
<dbReference type="Pfam" id="PF13564">
    <property type="entry name" value="DoxX_2"/>
    <property type="match status" value="1"/>
</dbReference>
<feature type="transmembrane region" description="Helical" evidence="5">
    <location>
        <begin position="6"/>
        <end position="25"/>
    </location>
</feature>
<keyword evidence="3 5" id="KW-1133">Transmembrane helix</keyword>
<comment type="subcellular location">
    <subcellularLocation>
        <location evidence="1">Membrane</location>
        <topology evidence="1">Multi-pass membrane protein</topology>
    </subcellularLocation>
</comment>
<keyword evidence="2 5" id="KW-0812">Transmembrane</keyword>
<evidence type="ECO:0000256" key="2">
    <source>
        <dbReference type="ARBA" id="ARBA00022692"/>
    </source>
</evidence>
<evidence type="ECO:0000256" key="4">
    <source>
        <dbReference type="ARBA" id="ARBA00023136"/>
    </source>
</evidence>
<dbReference type="InterPro" id="IPR032808">
    <property type="entry name" value="DoxX"/>
</dbReference>
<proteinExistence type="predicted"/>
<dbReference type="EMBL" id="BAAALD010000003">
    <property type="protein sequence ID" value="GAA1069936.1"/>
    <property type="molecule type" value="Genomic_DNA"/>
</dbReference>
<evidence type="ECO:0000313" key="6">
    <source>
        <dbReference type="EMBL" id="GAA1069936.1"/>
    </source>
</evidence>
<dbReference type="RefSeq" id="WP_344621725.1">
    <property type="nucleotide sequence ID" value="NZ_BAAALD010000003.1"/>
</dbReference>
<keyword evidence="4 5" id="KW-0472">Membrane</keyword>
<name>A0ABN1T989_9ACTN</name>
<accession>A0ABN1T989</accession>